<keyword evidence="5" id="KW-0677">Repeat</keyword>
<evidence type="ECO:0000259" key="12">
    <source>
        <dbReference type="PROSITE" id="PS50835"/>
    </source>
</evidence>
<dbReference type="EMBL" id="VZTL01097577">
    <property type="protein sequence ID" value="NXX63958.1"/>
    <property type="molecule type" value="Genomic_DNA"/>
</dbReference>
<evidence type="ECO:0000256" key="5">
    <source>
        <dbReference type="ARBA" id="ARBA00022737"/>
    </source>
</evidence>
<dbReference type="InterPro" id="IPR050467">
    <property type="entry name" value="LRFN"/>
</dbReference>
<dbReference type="OrthoDB" id="10062932at2759"/>
<dbReference type="SMART" id="SM00409">
    <property type="entry name" value="IG"/>
    <property type="match status" value="5"/>
</dbReference>
<feature type="non-terminal residue" evidence="13">
    <location>
        <position position="1"/>
    </location>
</feature>
<dbReference type="InterPro" id="IPR032675">
    <property type="entry name" value="LRR_dom_sf"/>
</dbReference>
<name>A0A7L4IDY8_SCOUM</name>
<dbReference type="Pfam" id="PF07679">
    <property type="entry name" value="I-set"/>
    <property type="match status" value="2"/>
</dbReference>
<keyword evidence="14" id="KW-1185">Reference proteome</keyword>
<feature type="region of interest" description="Disordered" evidence="11">
    <location>
        <begin position="1434"/>
        <end position="1494"/>
    </location>
</feature>
<dbReference type="InterPro" id="IPR003591">
    <property type="entry name" value="Leu-rich_rpt_typical-subtyp"/>
</dbReference>
<dbReference type="SMART" id="SM00408">
    <property type="entry name" value="IGc2"/>
    <property type="match status" value="5"/>
</dbReference>
<dbReference type="GO" id="GO:0016020">
    <property type="term" value="C:membrane"/>
    <property type="evidence" value="ECO:0007669"/>
    <property type="project" value="UniProtKB-SubCell"/>
</dbReference>
<gene>
    <name evidence="13" type="primary">Igsf10_0</name>
    <name evidence="13" type="ORF">SCOUMB_R10790</name>
</gene>
<dbReference type="PROSITE" id="PS50835">
    <property type="entry name" value="IG_LIKE"/>
    <property type="match status" value="6"/>
</dbReference>
<evidence type="ECO:0000256" key="10">
    <source>
        <dbReference type="ARBA" id="ARBA00023319"/>
    </source>
</evidence>
<dbReference type="InterPro" id="IPR003598">
    <property type="entry name" value="Ig_sub2"/>
</dbReference>
<evidence type="ECO:0000256" key="7">
    <source>
        <dbReference type="ARBA" id="ARBA00023136"/>
    </source>
</evidence>
<dbReference type="FunFam" id="2.60.40.10:FF:000032">
    <property type="entry name" value="palladin isoform X1"/>
    <property type="match status" value="1"/>
</dbReference>
<keyword evidence="8" id="KW-1015">Disulfide bond</keyword>
<feature type="region of interest" description="Disordered" evidence="11">
    <location>
        <begin position="599"/>
        <end position="619"/>
    </location>
</feature>
<evidence type="ECO:0000256" key="6">
    <source>
        <dbReference type="ARBA" id="ARBA00022989"/>
    </source>
</evidence>
<evidence type="ECO:0000256" key="9">
    <source>
        <dbReference type="ARBA" id="ARBA00023180"/>
    </source>
</evidence>
<comment type="caution">
    <text evidence="13">The sequence shown here is derived from an EMBL/GenBank/DDBJ whole genome shotgun (WGS) entry which is preliminary data.</text>
</comment>
<reference evidence="13 14" key="1">
    <citation type="submission" date="2020-02" db="EMBL/GenBank/DDBJ databases">
        <title>Bird 10,000 Genomes (B10K) Project - Family phase.</title>
        <authorList>
            <person name="Zhang G."/>
        </authorList>
    </citation>
    <scope>NUCLEOTIDE SEQUENCE [LARGE SCALE GENOMIC DNA]</scope>
    <source>
        <strain evidence="13">B10K-DU-002-70</strain>
        <tissue evidence="13">Muscle</tissue>
    </source>
</reference>
<dbReference type="FunFam" id="2.60.40.10:FF:001065">
    <property type="entry name" value="Immunoglobulin superfamily member 10"/>
    <property type="match status" value="1"/>
</dbReference>
<feature type="region of interest" description="Disordered" evidence="11">
    <location>
        <begin position="1526"/>
        <end position="1553"/>
    </location>
</feature>
<evidence type="ECO:0000256" key="4">
    <source>
        <dbReference type="ARBA" id="ARBA00022729"/>
    </source>
</evidence>
<keyword evidence="4" id="KW-0732">Signal</keyword>
<dbReference type="GO" id="GO:0005576">
    <property type="term" value="C:extracellular region"/>
    <property type="evidence" value="ECO:0007669"/>
    <property type="project" value="TreeGrafter"/>
</dbReference>
<feature type="domain" description="Ig-like" evidence="12">
    <location>
        <begin position="461"/>
        <end position="539"/>
    </location>
</feature>
<proteinExistence type="predicted"/>
<feature type="domain" description="Ig-like" evidence="12">
    <location>
        <begin position="1659"/>
        <end position="1750"/>
    </location>
</feature>
<evidence type="ECO:0000313" key="14">
    <source>
        <dbReference type="Proteomes" id="UP000539032"/>
    </source>
</evidence>
<keyword evidence="7" id="KW-0472">Membrane</keyword>
<dbReference type="SUPFAM" id="SSF52058">
    <property type="entry name" value="L domain-like"/>
    <property type="match status" value="1"/>
</dbReference>
<feature type="domain" description="Ig-like" evidence="12">
    <location>
        <begin position="1855"/>
        <end position="1902"/>
    </location>
</feature>
<feature type="region of interest" description="Disordered" evidence="11">
    <location>
        <begin position="1170"/>
        <end position="1228"/>
    </location>
</feature>
<feature type="compositionally biased region" description="Polar residues" evidence="11">
    <location>
        <begin position="1170"/>
        <end position="1193"/>
    </location>
</feature>
<feature type="compositionally biased region" description="Polar residues" evidence="11">
    <location>
        <begin position="1542"/>
        <end position="1553"/>
    </location>
</feature>
<feature type="compositionally biased region" description="Basic and acidic residues" evidence="11">
    <location>
        <begin position="1526"/>
        <end position="1541"/>
    </location>
</feature>
<feature type="compositionally biased region" description="Polar residues" evidence="11">
    <location>
        <begin position="1211"/>
        <end position="1221"/>
    </location>
</feature>
<keyword evidence="3" id="KW-0812">Transmembrane</keyword>
<evidence type="ECO:0000256" key="8">
    <source>
        <dbReference type="ARBA" id="ARBA00023157"/>
    </source>
</evidence>
<dbReference type="InterPro" id="IPR003599">
    <property type="entry name" value="Ig_sub"/>
</dbReference>
<protein>
    <submittedName>
        <fullName evidence="13">IGS10 protein</fullName>
    </submittedName>
</protein>
<keyword evidence="2" id="KW-0433">Leucine-rich repeat</keyword>
<feature type="compositionally biased region" description="Low complexity" evidence="11">
    <location>
        <begin position="1465"/>
        <end position="1481"/>
    </location>
</feature>
<dbReference type="FunFam" id="2.60.40.10:FF:000076">
    <property type="entry name" value="Leucine-rich repeat and Ig domain-containing 4"/>
    <property type="match status" value="1"/>
</dbReference>
<evidence type="ECO:0000256" key="1">
    <source>
        <dbReference type="ARBA" id="ARBA00004167"/>
    </source>
</evidence>
<feature type="region of interest" description="Disordered" evidence="11">
    <location>
        <begin position="754"/>
        <end position="776"/>
    </location>
</feature>
<keyword evidence="10" id="KW-0393">Immunoglobulin domain</keyword>
<dbReference type="Proteomes" id="UP000539032">
    <property type="component" value="Unassembled WGS sequence"/>
</dbReference>
<dbReference type="Gene3D" id="3.80.10.10">
    <property type="entry name" value="Ribonuclease Inhibitor"/>
    <property type="match status" value="1"/>
</dbReference>
<dbReference type="Pfam" id="PF13855">
    <property type="entry name" value="LRR_8"/>
    <property type="match status" value="1"/>
</dbReference>
<evidence type="ECO:0000313" key="13">
    <source>
        <dbReference type="EMBL" id="NXX63958.1"/>
    </source>
</evidence>
<dbReference type="InterPro" id="IPR001611">
    <property type="entry name" value="Leu-rich_rpt"/>
</dbReference>
<dbReference type="CDD" id="cd00096">
    <property type="entry name" value="Ig"/>
    <property type="match status" value="1"/>
</dbReference>
<keyword evidence="6" id="KW-1133">Transmembrane helix</keyword>
<dbReference type="InterPro" id="IPR007110">
    <property type="entry name" value="Ig-like_dom"/>
</dbReference>
<dbReference type="PANTHER" id="PTHR45842:SF2">
    <property type="entry name" value="IMMUNOGLOBULIN SUPERFAMILY MEMBER 10"/>
    <property type="match status" value="1"/>
</dbReference>
<dbReference type="InterPro" id="IPR000483">
    <property type="entry name" value="Cys-rich_flank_reg_C"/>
</dbReference>
<dbReference type="SMART" id="SM00369">
    <property type="entry name" value="LRR_TYP"/>
    <property type="match status" value="3"/>
</dbReference>
<feature type="domain" description="Ig-like" evidence="12">
    <location>
        <begin position="1562"/>
        <end position="1653"/>
    </location>
</feature>
<dbReference type="SMART" id="SM00082">
    <property type="entry name" value="LRRCT"/>
    <property type="match status" value="1"/>
</dbReference>
<dbReference type="InterPro" id="IPR013098">
    <property type="entry name" value="Ig_I-set"/>
</dbReference>
<dbReference type="InterPro" id="IPR013783">
    <property type="entry name" value="Ig-like_fold"/>
</dbReference>
<accession>A0A7L4IDY8</accession>
<feature type="domain" description="Ig-like" evidence="12">
    <location>
        <begin position="351"/>
        <end position="457"/>
    </location>
</feature>
<feature type="domain" description="Ig-like" evidence="12">
    <location>
        <begin position="1756"/>
        <end position="1845"/>
    </location>
</feature>
<comment type="subcellular location">
    <subcellularLocation>
        <location evidence="1">Membrane</location>
        <topology evidence="1">Single-pass membrane protein</topology>
    </subcellularLocation>
</comment>
<dbReference type="SUPFAM" id="SSF48726">
    <property type="entry name" value="Immunoglobulin"/>
    <property type="match status" value="5"/>
</dbReference>
<dbReference type="Gene3D" id="2.60.40.10">
    <property type="entry name" value="Immunoglobulins"/>
    <property type="match status" value="5"/>
</dbReference>
<dbReference type="PANTHER" id="PTHR45842">
    <property type="entry name" value="SYNAPTIC ADHESION-LIKE MOLECULE SALM"/>
    <property type="match status" value="1"/>
</dbReference>
<organism evidence="13 14">
    <name type="scientific">Scopus umbretta</name>
    <name type="common">Hammerkop</name>
    <dbReference type="NCBI Taxonomy" id="33581"/>
    <lineage>
        <taxon>Eukaryota</taxon>
        <taxon>Metazoa</taxon>
        <taxon>Chordata</taxon>
        <taxon>Craniata</taxon>
        <taxon>Vertebrata</taxon>
        <taxon>Euteleostomi</taxon>
        <taxon>Archelosauria</taxon>
        <taxon>Archosauria</taxon>
        <taxon>Dinosauria</taxon>
        <taxon>Saurischia</taxon>
        <taxon>Theropoda</taxon>
        <taxon>Coelurosauria</taxon>
        <taxon>Aves</taxon>
        <taxon>Neognathae</taxon>
        <taxon>Neoaves</taxon>
        <taxon>Aequornithes</taxon>
        <taxon>Pelecaniformes</taxon>
        <taxon>Scopidae</taxon>
        <taxon>Scopus</taxon>
    </lineage>
</organism>
<feature type="compositionally biased region" description="Polar residues" evidence="11">
    <location>
        <begin position="1364"/>
        <end position="1400"/>
    </location>
</feature>
<keyword evidence="9" id="KW-0325">Glycoprotein</keyword>
<evidence type="ECO:0000256" key="3">
    <source>
        <dbReference type="ARBA" id="ARBA00022692"/>
    </source>
</evidence>
<dbReference type="Pfam" id="PF13927">
    <property type="entry name" value="Ig_3"/>
    <property type="match status" value="3"/>
</dbReference>
<sequence>QVLKMSYNKVRVLQQDVFYGLKSLVRLHMDHNKIEFVNPSIFYGLTSLRLVHLEGNLLKQLHPDTFVTLRYSQVFKISFMKHIYLSDNVLTSLPQEMFSYMSELESIYLHGNPWSCDCNLQWFAEWAKEKPDVIKCKKDRSSGAQQCPVCATPKNHEGKSLVDIPSASLTCTKPAIHNSLKFKNLTVPDDGDFSSISPKDFIAPIGSMVLNMTDQAGSRGNLVCNIQKPKEMSPISLDKDGNSTVLKTSFSAVLVCGIDYEHIHQLWSILALYSNSPLKLERNVLATNMPFYKYKQIYSEKDELFTNIEAELRAEPSWLMQSEVSLQLDRTATTLNTLHIQYFTDAQIILPSADAKQARNNWTIISRDNKTQTEHTVLVGGTVELECQAIGEPAPAIEWILADGSKVRAPYISEDGRIIVVKTGTFTLRTADTFDTGLYHCIGTNYNDADTLTFRITVVDPYVEHNSVNGAQLSTFVGSTLYLPCTSTAVPDAAISWVLPDHVILHHSARNKHIFNNGTLRIQGLTERDSGYFRCVVANQYGVDLLVFQVLVRQDETTLKQKHVAVGEWEEGDGSGNAMLASATRQKHPLATLATLTADQGSAASAPRNRVAQSAHKRNSYGKMTYRDKISRRFRGHRRQFVSSARRVDPQRWAAFLEKTKRNLTLIEKRGEVATKPPIQVRKFSKVPGDEEETSGDLLSPEEELMIPVTETATVSALGRATESVITAGPEMTTSDTPTRRTSLLVAEAVTPLPSPFSQSVSSDSRRPQTSLKPTITNSWERSDLSQVSANGVKQSTVSNGARRTSTLFLAGQRLVDSGESNSQHLKSVSTTPMTDVLDATRSVTSQNAVDELHVFTESMGKISTKADDLLSVVTVSEPSPEFGHIYFHSTQKRVTPKPPLDSTIITRQQIQIIQDVTTHTSQAQHQYGRQRQVSGRRRIVRPGRIPSMKEHRYNFGRPVSVRGSTAVGADFQLNTKYVSTLPTLNDLSTSINAFSPEAPLSSPSTMNMPLEHPAATLPNTAFLREEKNKASARQKATPTVMPFITKGSQATPQWKSETSAAFQTNTGRVQPFSIGRPTMAIHAAHVTTEITHTISTRISSTLESLPSIKPRTSAENSQKGKITWERLFGNGAQKEVLLQKLPKQQTDRFLSSQVSTMFPETTAALSMSKMSPLPSTSISTGGNHSSGFSSLNKPIHYGSGKSEEHFPTAKPQSYSNPATSKSKEMDVASLKPTAIAISTPQTDTKITKSKTFRVGRKRGQRRKRPPKTPPSQSVIAGHSTAAIPSVNTATPVMTTVKSITMPTHLTSAKPLPESVSAVSVTERPALWILSAPRHVPTEATQTSAAPATRRDVQSATLPPDSRVAQSPTTTIQTTPRLSKPFSATSAGPATVCGATSGSDPAQKIKATATAGEKSHPKMEERVIQENHVAQPTLPARTESSTRAPAATTGIAPPSTQRPTPPPALTAVVPPARTARTTSPPWGETKFWQKPSAKVTERGNTLTVNTLTTPKASQVATPYASLWGRDKDSSVKGWSEKRQDQDTTTNNPTALDSLSRNHFAKPRITGGKLAAFTVLANSDAFIPCEATGNPHPTIQWTKISSGTHALESRGDGRWMVFANGTLSITRVGLEDRGQYLCTAANPHGTARLLVTLSVVAYPPRITSSRWQLLTAHSGKPVAVKCRAEGRPPPTVSWLLANKTHVSDFSTGNNKVQVEPDGTLVIKDVTVYDRGLYTCLAKNPAGTDTLVVKLQVIAAPPAILEEKRQRVEGMMGENLKLPCTVKGNPQPTVHWVLFDGTVVKPLQFVNAKLFLFSNGTLHLSNIVPSDSGNYECIATSSTGSERRVVSLVVQHRDTLPKIATASQEMTQLNFGDKLLLNCTATGEPKPRILWRLPSKAVVDQWHR</sequence>
<feature type="non-terminal residue" evidence="13">
    <location>
        <position position="1902"/>
    </location>
</feature>
<feature type="region of interest" description="Disordered" evidence="11">
    <location>
        <begin position="1253"/>
        <end position="1276"/>
    </location>
</feature>
<evidence type="ECO:0000256" key="11">
    <source>
        <dbReference type="SAM" id="MobiDB-lite"/>
    </source>
</evidence>
<feature type="compositionally biased region" description="Basic residues" evidence="11">
    <location>
        <begin position="1253"/>
        <end position="1267"/>
    </location>
</feature>
<feature type="region of interest" description="Disordered" evidence="11">
    <location>
        <begin position="1337"/>
        <end position="1401"/>
    </location>
</feature>
<evidence type="ECO:0000256" key="2">
    <source>
        <dbReference type="ARBA" id="ARBA00022614"/>
    </source>
</evidence>
<dbReference type="InterPro" id="IPR036179">
    <property type="entry name" value="Ig-like_dom_sf"/>
</dbReference>